<dbReference type="GO" id="GO:0012505">
    <property type="term" value="C:endomembrane system"/>
    <property type="evidence" value="ECO:0007669"/>
    <property type="project" value="UniProtKB-SubCell"/>
</dbReference>
<dbReference type="PROSITE" id="PS50839">
    <property type="entry name" value="CHASE"/>
    <property type="match status" value="1"/>
</dbReference>
<sequence>MILSILSTLVYKTVYDYQITKIEAALGSMCDKRVRMLQNQFTVNVNHIHALAVLVARFYYQQNATDTKQMREALAGYMDSTTFERPLFSGVAYAERVVHSERENFERQHGWKIRDMNLERQPSPVREEYAPVIFCQENIAHVNSLDILSGKEDQDYALKARAVGKAVMSGPFRLIRAERIGVFLTYPVHRSTLSPSIGVEEQTRATAGYIGVIFHFESLVENVLWQLGNQMVLVTVYDITNSSRSLMYGHEVKSDWPMMHESKLELGDPFRRHLMICRYRDATSLSWIPAIIAVSVVAIGLLAPCVLYAAAIHKVNIRQASLRIQGLEVQLQDANTANSQLQADASEIKQPAYIISRMIKHNSHIVFSFLSTFNSSCMILGSNRAFIFPQGLLPCSSRPN</sequence>
<dbReference type="FunFam" id="3.30.450.350:FF:000001">
    <property type="entry name" value="Histidine kinase 4"/>
    <property type="match status" value="1"/>
</dbReference>
<accession>A0A059ABV7</accession>
<dbReference type="GO" id="GO:0004673">
    <property type="term" value="F:protein histidine kinase activity"/>
    <property type="evidence" value="ECO:0007669"/>
    <property type="project" value="UniProtKB-EC"/>
</dbReference>
<dbReference type="PANTHER" id="PTHR43719:SF75">
    <property type="entry name" value="HISTIDINE KINASE CKI1"/>
    <property type="match status" value="1"/>
</dbReference>
<dbReference type="OMA" id="KMATEDQ"/>
<dbReference type="GO" id="GO:0007165">
    <property type="term" value="P:signal transduction"/>
    <property type="evidence" value="ECO:0007669"/>
    <property type="project" value="UniProtKB-ARBA"/>
</dbReference>
<evidence type="ECO:0000256" key="10">
    <source>
        <dbReference type="SAM" id="Coils"/>
    </source>
</evidence>
<evidence type="ECO:0000256" key="5">
    <source>
        <dbReference type="ARBA" id="ARBA00022679"/>
    </source>
</evidence>
<keyword evidence="7" id="KW-0418">Kinase</keyword>
<evidence type="ECO:0000256" key="2">
    <source>
        <dbReference type="ARBA" id="ARBA00004127"/>
    </source>
</evidence>
<dbReference type="SMART" id="SM01079">
    <property type="entry name" value="CHASE"/>
    <property type="match status" value="1"/>
</dbReference>
<comment type="catalytic activity">
    <reaction evidence="1">
        <text>ATP + protein L-histidine = ADP + protein N-phospho-L-histidine.</text>
        <dbReference type="EC" id="2.7.13.3"/>
    </reaction>
</comment>
<evidence type="ECO:0000259" key="12">
    <source>
        <dbReference type="PROSITE" id="PS50839"/>
    </source>
</evidence>
<evidence type="ECO:0000256" key="7">
    <source>
        <dbReference type="ARBA" id="ARBA00022777"/>
    </source>
</evidence>
<feature type="transmembrane region" description="Helical" evidence="11">
    <location>
        <begin position="287"/>
        <end position="311"/>
    </location>
</feature>
<comment type="subcellular location">
    <subcellularLocation>
        <location evidence="2">Endomembrane system</location>
        <topology evidence="2">Multi-pass membrane protein</topology>
    </subcellularLocation>
</comment>
<dbReference type="PANTHER" id="PTHR43719">
    <property type="entry name" value="TWO-COMPONENT HISTIDINE KINASE"/>
    <property type="match status" value="1"/>
</dbReference>
<organism evidence="13">
    <name type="scientific">Eucalyptus grandis</name>
    <name type="common">Flooded gum</name>
    <dbReference type="NCBI Taxonomy" id="71139"/>
    <lineage>
        <taxon>Eukaryota</taxon>
        <taxon>Viridiplantae</taxon>
        <taxon>Streptophyta</taxon>
        <taxon>Embryophyta</taxon>
        <taxon>Tracheophyta</taxon>
        <taxon>Spermatophyta</taxon>
        <taxon>Magnoliopsida</taxon>
        <taxon>eudicotyledons</taxon>
        <taxon>Gunneridae</taxon>
        <taxon>Pentapetalae</taxon>
        <taxon>rosids</taxon>
        <taxon>malvids</taxon>
        <taxon>Myrtales</taxon>
        <taxon>Myrtaceae</taxon>
        <taxon>Myrtoideae</taxon>
        <taxon>Eucalypteae</taxon>
        <taxon>Eucalyptus</taxon>
    </lineage>
</organism>
<dbReference type="EMBL" id="KK198762">
    <property type="protein sequence ID" value="KCW51224.1"/>
    <property type="molecule type" value="Genomic_DNA"/>
</dbReference>
<keyword evidence="6 11" id="KW-0812">Transmembrane</keyword>
<keyword evidence="9 11" id="KW-0472">Membrane</keyword>
<evidence type="ECO:0000256" key="9">
    <source>
        <dbReference type="ARBA" id="ARBA00023136"/>
    </source>
</evidence>
<dbReference type="Gene3D" id="6.10.250.1190">
    <property type="match status" value="1"/>
</dbReference>
<evidence type="ECO:0000313" key="13">
    <source>
        <dbReference type="EMBL" id="KCW51224.1"/>
    </source>
</evidence>
<dbReference type="InterPro" id="IPR042240">
    <property type="entry name" value="CHASE_sf"/>
</dbReference>
<evidence type="ECO:0000256" key="8">
    <source>
        <dbReference type="ARBA" id="ARBA00022989"/>
    </source>
</evidence>
<dbReference type="EC" id="2.7.13.3" evidence="3"/>
<dbReference type="Gene3D" id="3.30.450.350">
    <property type="entry name" value="CHASE domain"/>
    <property type="match status" value="1"/>
</dbReference>
<dbReference type="InterPro" id="IPR006189">
    <property type="entry name" value="CHASE_dom"/>
</dbReference>
<evidence type="ECO:0000256" key="1">
    <source>
        <dbReference type="ARBA" id="ARBA00000085"/>
    </source>
</evidence>
<dbReference type="AlphaFoldDB" id="A0A059ABV7"/>
<dbReference type="Pfam" id="PF03924">
    <property type="entry name" value="CHASE"/>
    <property type="match status" value="1"/>
</dbReference>
<keyword evidence="5" id="KW-0808">Transferase</keyword>
<dbReference type="Gramene" id="KCW51224">
    <property type="protein sequence ID" value="KCW51224"/>
    <property type="gene ID" value="EUGRSUZ_J00805"/>
</dbReference>
<keyword evidence="4" id="KW-0597">Phosphoprotein</keyword>
<reference evidence="13" key="1">
    <citation type="submission" date="2013-07" db="EMBL/GenBank/DDBJ databases">
        <title>The genome of Eucalyptus grandis.</title>
        <authorList>
            <person name="Schmutz J."/>
            <person name="Hayes R."/>
            <person name="Myburg A."/>
            <person name="Tuskan G."/>
            <person name="Grattapaglia D."/>
            <person name="Rokhsar D.S."/>
        </authorList>
    </citation>
    <scope>NUCLEOTIDE SEQUENCE</scope>
    <source>
        <tissue evidence="13">Leaf extractions</tissue>
    </source>
</reference>
<keyword evidence="8 11" id="KW-1133">Transmembrane helix</keyword>
<keyword evidence="10" id="KW-0175">Coiled coil</keyword>
<evidence type="ECO:0000256" key="11">
    <source>
        <dbReference type="SAM" id="Phobius"/>
    </source>
</evidence>
<protein>
    <recommendedName>
        <fullName evidence="3">histidine kinase</fullName>
        <ecNumber evidence="3">2.7.13.3</ecNumber>
    </recommendedName>
</protein>
<gene>
    <name evidence="13" type="ORF">EUGRSUZ_J00805</name>
</gene>
<dbReference type="STRING" id="71139.A0A059ABV7"/>
<name>A0A059ABV7_EUCGR</name>
<dbReference type="InParanoid" id="A0A059ABV7"/>
<feature type="domain" description="CHASE" evidence="12">
    <location>
        <begin position="65"/>
        <end position="276"/>
    </location>
</feature>
<proteinExistence type="predicted"/>
<dbReference type="InterPro" id="IPR050956">
    <property type="entry name" value="2C_system_His_kinase"/>
</dbReference>
<feature type="coiled-coil region" evidence="10">
    <location>
        <begin position="317"/>
        <end position="344"/>
    </location>
</feature>
<evidence type="ECO:0000256" key="4">
    <source>
        <dbReference type="ARBA" id="ARBA00022553"/>
    </source>
</evidence>
<evidence type="ECO:0000256" key="6">
    <source>
        <dbReference type="ARBA" id="ARBA00022692"/>
    </source>
</evidence>
<evidence type="ECO:0000256" key="3">
    <source>
        <dbReference type="ARBA" id="ARBA00012438"/>
    </source>
</evidence>